<dbReference type="InParanoid" id="A0A7N2LJI1"/>
<dbReference type="Gramene" id="QL05p001546:mrna">
    <property type="protein sequence ID" value="QL05p001546:mrna:CDS:1"/>
    <property type="gene ID" value="QL05p001546"/>
</dbReference>
<dbReference type="EMBL" id="LRBV02000005">
    <property type="status" value="NOT_ANNOTATED_CDS"/>
    <property type="molecule type" value="Genomic_DNA"/>
</dbReference>
<dbReference type="InterPro" id="IPR030676">
    <property type="entry name" value="CitT-rel"/>
</dbReference>
<organism evidence="8 9">
    <name type="scientific">Quercus lobata</name>
    <name type="common">Valley oak</name>
    <dbReference type="NCBI Taxonomy" id="97700"/>
    <lineage>
        <taxon>Eukaryota</taxon>
        <taxon>Viridiplantae</taxon>
        <taxon>Streptophyta</taxon>
        <taxon>Embryophyta</taxon>
        <taxon>Tracheophyta</taxon>
        <taxon>Spermatophyta</taxon>
        <taxon>Magnoliopsida</taxon>
        <taxon>eudicotyledons</taxon>
        <taxon>Gunneridae</taxon>
        <taxon>Pentapetalae</taxon>
        <taxon>rosids</taxon>
        <taxon>fabids</taxon>
        <taxon>Fagales</taxon>
        <taxon>Fagaceae</taxon>
        <taxon>Quercus</taxon>
    </lineage>
</organism>
<evidence type="ECO:0000313" key="8">
    <source>
        <dbReference type="EnsemblPlants" id="QL05p001546:mrna:CDS:1"/>
    </source>
</evidence>
<accession>A0A7N2LJI1</accession>
<keyword evidence="9" id="KW-1185">Reference proteome</keyword>
<sequence length="196" mass="21712">MFQILLFLSHVNNTLTNLPLYGQLWHKLLLFFYSIFSLISPSVSPSNPNPLLSNPTLSLCLPLPVSLGAVALLGLGTSVLTKTLTFVSMFSAFVDPIPWLIVLAFFFTHGFIKTELENRIAYQLVVGTNLTFNTIKQTIGWTDWAKAVIVLGLVSLIVRVICNGIWWYGCGVLICGSGFWVMVVQWRRGAVVVAGY</sequence>
<dbReference type="GO" id="GO:0009706">
    <property type="term" value="C:chloroplast inner membrane"/>
    <property type="evidence" value="ECO:0007669"/>
    <property type="project" value="UniProtKB-SubCell"/>
</dbReference>
<evidence type="ECO:0000256" key="5">
    <source>
        <dbReference type="ARBA" id="ARBA00022989"/>
    </source>
</evidence>
<feature type="transmembrane region" description="Helical" evidence="7">
    <location>
        <begin position="165"/>
        <end position="186"/>
    </location>
</feature>
<feature type="transmembrane region" description="Helical" evidence="7">
    <location>
        <begin position="24"/>
        <end position="44"/>
    </location>
</feature>
<proteinExistence type="inferred from homology"/>
<dbReference type="Pfam" id="PF00939">
    <property type="entry name" value="Na_sulph_symp"/>
    <property type="match status" value="1"/>
</dbReference>
<evidence type="ECO:0000256" key="6">
    <source>
        <dbReference type="ARBA" id="ARBA00023136"/>
    </source>
</evidence>
<feature type="transmembrane region" description="Helical" evidence="7">
    <location>
        <begin position="139"/>
        <end position="158"/>
    </location>
</feature>
<feature type="transmembrane region" description="Helical" evidence="7">
    <location>
        <begin position="92"/>
        <end position="112"/>
    </location>
</feature>
<dbReference type="InterPro" id="IPR001898">
    <property type="entry name" value="SLC13A/DASS"/>
</dbReference>
<keyword evidence="4" id="KW-1001">Plastid inner membrane</keyword>
<keyword evidence="6 7" id="KW-0472">Membrane</keyword>
<evidence type="ECO:0000256" key="4">
    <source>
        <dbReference type="ARBA" id="ARBA00022780"/>
    </source>
</evidence>
<dbReference type="PANTHER" id="PTHR42826">
    <property type="entry name" value="DICARBOXYLATE TRANSPORTER 2.1, CHLOROPLASTIC"/>
    <property type="match status" value="1"/>
</dbReference>
<evidence type="ECO:0000256" key="7">
    <source>
        <dbReference type="SAM" id="Phobius"/>
    </source>
</evidence>
<evidence type="ECO:0000313" key="9">
    <source>
        <dbReference type="Proteomes" id="UP000594261"/>
    </source>
</evidence>
<feature type="transmembrane region" description="Helical" evidence="7">
    <location>
        <begin position="56"/>
        <end position="80"/>
    </location>
</feature>
<comment type="subcellular location">
    <subcellularLocation>
        <location evidence="1">Plastid</location>
        <location evidence="1">Chloroplast inner membrane</location>
        <topology evidence="1">Multi-pass membrane protein</topology>
    </subcellularLocation>
</comment>
<keyword evidence="3 7" id="KW-0812">Transmembrane</keyword>
<name>A0A7N2LJI1_QUELO</name>
<evidence type="ECO:0000256" key="2">
    <source>
        <dbReference type="ARBA" id="ARBA00007349"/>
    </source>
</evidence>
<evidence type="ECO:0000256" key="1">
    <source>
        <dbReference type="ARBA" id="ARBA00004478"/>
    </source>
</evidence>
<dbReference type="GO" id="GO:0015140">
    <property type="term" value="F:malate transmembrane transporter activity"/>
    <property type="evidence" value="ECO:0007669"/>
    <property type="project" value="UniProtKB-ARBA"/>
</dbReference>
<dbReference type="EnsemblPlants" id="QL05p001546:mrna">
    <property type="protein sequence ID" value="QL05p001546:mrna:CDS:1"/>
    <property type="gene ID" value="QL05p001546"/>
</dbReference>
<protein>
    <submittedName>
        <fullName evidence="8">Uncharacterized protein</fullName>
    </submittedName>
</protein>
<keyword evidence="4" id="KW-0934">Plastid</keyword>
<comment type="similarity">
    <text evidence="2">Belongs to the SLC13A/DASS transporter (TC 2.A.47) family. DIT1 subfamily.</text>
</comment>
<dbReference type="AlphaFoldDB" id="A0A7N2LJI1"/>
<dbReference type="Proteomes" id="UP000594261">
    <property type="component" value="Chromosome 5"/>
</dbReference>
<reference evidence="8 9" key="1">
    <citation type="journal article" date="2016" name="G3 (Bethesda)">
        <title>First Draft Assembly and Annotation of the Genome of a California Endemic Oak Quercus lobata Nee (Fagaceae).</title>
        <authorList>
            <person name="Sork V.L."/>
            <person name="Fitz-Gibbon S.T."/>
            <person name="Puiu D."/>
            <person name="Crepeau M."/>
            <person name="Gugger P.F."/>
            <person name="Sherman R."/>
            <person name="Stevens K."/>
            <person name="Langley C.H."/>
            <person name="Pellegrini M."/>
            <person name="Salzberg S.L."/>
        </authorList>
    </citation>
    <scope>NUCLEOTIDE SEQUENCE [LARGE SCALE GENOMIC DNA]</scope>
    <source>
        <strain evidence="8 9">cv. SW786</strain>
    </source>
</reference>
<reference evidence="8" key="2">
    <citation type="submission" date="2021-01" db="UniProtKB">
        <authorList>
            <consortium name="EnsemblPlants"/>
        </authorList>
    </citation>
    <scope>IDENTIFICATION</scope>
</reference>
<keyword evidence="5 7" id="KW-1133">Transmembrane helix</keyword>
<evidence type="ECO:0000256" key="3">
    <source>
        <dbReference type="ARBA" id="ARBA00022692"/>
    </source>
</evidence>